<protein>
    <recommendedName>
        <fullName evidence="7">Glycosyltransferase involved in cell wall biosynthesis</fullName>
    </recommendedName>
</protein>
<reference evidence="5 6" key="1">
    <citation type="submission" date="2021-01" db="EMBL/GenBank/DDBJ databases">
        <title>Whole genome shotgun sequence of Catellatospora citrea NBRC 14495.</title>
        <authorList>
            <person name="Komaki H."/>
            <person name="Tamura T."/>
        </authorList>
    </citation>
    <scope>NUCLEOTIDE SEQUENCE [LARGE SCALE GENOMIC DNA]</scope>
    <source>
        <strain evidence="5 6">NBRC 14495</strain>
    </source>
</reference>
<evidence type="ECO:0000259" key="4">
    <source>
        <dbReference type="Pfam" id="PF13439"/>
    </source>
</evidence>
<evidence type="ECO:0000256" key="2">
    <source>
        <dbReference type="ARBA" id="ARBA00022679"/>
    </source>
</evidence>
<dbReference type="Gene3D" id="3.40.50.2000">
    <property type="entry name" value="Glycogen Phosphorylase B"/>
    <property type="match status" value="2"/>
</dbReference>
<feature type="domain" description="Glycosyltransferase subfamily 4-like N-terminal" evidence="4">
    <location>
        <begin position="10"/>
        <end position="164"/>
    </location>
</feature>
<evidence type="ECO:0008006" key="7">
    <source>
        <dbReference type="Google" id="ProtNLM"/>
    </source>
</evidence>
<accession>A0A8J3P009</accession>
<dbReference type="SUPFAM" id="SSF53756">
    <property type="entry name" value="UDP-Glycosyltransferase/glycogen phosphorylase"/>
    <property type="match status" value="1"/>
</dbReference>
<dbReference type="EMBL" id="BONH01000015">
    <property type="protein sequence ID" value="GIF98396.1"/>
    <property type="molecule type" value="Genomic_DNA"/>
</dbReference>
<organism evidence="5 6">
    <name type="scientific">Catellatospora citrea</name>
    <dbReference type="NCBI Taxonomy" id="53366"/>
    <lineage>
        <taxon>Bacteria</taxon>
        <taxon>Bacillati</taxon>
        <taxon>Actinomycetota</taxon>
        <taxon>Actinomycetes</taxon>
        <taxon>Micromonosporales</taxon>
        <taxon>Micromonosporaceae</taxon>
        <taxon>Catellatospora</taxon>
    </lineage>
</organism>
<evidence type="ECO:0000313" key="5">
    <source>
        <dbReference type="EMBL" id="GIF98396.1"/>
    </source>
</evidence>
<name>A0A8J3P009_9ACTN</name>
<dbReference type="CDD" id="cd03809">
    <property type="entry name" value="GT4_MtfB-like"/>
    <property type="match status" value="1"/>
</dbReference>
<gene>
    <name evidence="5" type="ORF">Cci01nite_34900</name>
</gene>
<keyword evidence="2" id="KW-0808">Transferase</keyword>
<keyword evidence="1" id="KW-0328">Glycosyltransferase</keyword>
<dbReference type="PANTHER" id="PTHR46401:SF2">
    <property type="entry name" value="GLYCOSYLTRANSFERASE WBBK-RELATED"/>
    <property type="match status" value="1"/>
</dbReference>
<dbReference type="AlphaFoldDB" id="A0A8J3P009"/>
<dbReference type="GO" id="GO:0009103">
    <property type="term" value="P:lipopolysaccharide biosynthetic process"/>
    <property type="evidence" value="ECO:0007669"/>
    <property type="project" value="TreeGrafter"/>
</dbReference>
<feature type="domain" description="Glycosyl transferase family 1" evidence="3">
    <location>
        <begin position="184"/>
        <end position="333"/>
    </location>
</feature>
<dbReference type="GO" id="GO:0016757">
    <property type="term" value="F:glycosyltransferase activity"/>
    <property type="evidence" value="ECO:0007669"/>
    <property type="project" value="UniProtKB-KW"/>
</dbReference>
<keyword evidence="6" id="KW-1185">Reference proteome</keyword>
<comment type="caution">
    <text evidence="5">The sequence shown here is derived from an EMBL/GenBank/DDBJ whole genome shotgun (WGS) entry which is preliminary data.</text>
</comment>
<evidence type="ECO:0000259" key="3">
    <source>
        <dbReference type="Pfam" id="PF00534"/>
    </source>
</evidence>
<dbReference type="RefSeq" id="WP_170213091.1">
    <property type="nucleotide sequence ID" value="NZ_BONH01000015.1"/>
</dbReference>
<evidence type="ECO:0000313" key="6">
    <source>
        <dbReference type="Proteomes" id="UP000659904"/>
    </source>
</evidence>
<dbReference type="Pfam" id="PF00534">
    <property type="entry name" value="Glycos_transf_1"/>
    <property type="match status" value="1"/>
</dbReference>
<proteinExistence type="predicted"/>
<dbReference type="Pfam" id="PF13439">
    <property type="entry name" value="Glyco_transf_4"/>
    <property type="match status" value="1"/>
</dbReference>
<dbReference type="Proteomes" id="UP000659904">
    <property type="component" value="Unassembled WGS sequence"/>
</dbReference>
<sequence length="379" mass="42119">MIDARMLSWTGIGRYTVALLEGLESIDQENEYLVLMRRNDWPRWSPSAGNFTRIECDIAPYTVAEQARLPRLLHRLAPDVVHLVTPNAAALYGGRKVVTVADLTLLDFDTSRGSLGRRLATKLKRLPFRMIFRRQVATATHIVTLTEYVRRQLMTRFRVEGSHVSAAWLAADSAQLTAAEEEPVAGLADAGPFILYVGNYYGYKNVRILVEALALLSKDRRDVRLVLAGEPGEFKQALLSLAENLQVSDLVVMPGFVTDGQLKWLYRNAAMYVNPSLSEGFGLQGLEAMTQGLPVLSSTASCLPEVYGDAAVYFDPHDAGELAQNIADLLEQPGRSIELAAMGHDRLAMFSWQKTAELTHQVYTDAGHQVSRDDQKRRA</sequence>
<dbReference type="PANTHER" id="PTHR46401">
    <property type="entry name" value="GLYCOSYLTRANSFERASE WBBK-RELATED"/>
    <property type="match status" value="1"/>
</dbReference>
<dbReference type="InterPro" id="IPR028098">
    <property type="entry name" value="Glyco_trans_4-like_N"/>
</dbReference>
<evidence type="ECO:0000256" key="1">
    <source>
        <dbReference type="ARBA" id="ARBA00022676"/>
    </source>
</evidence>
<dbReference type="InterPro" id="IPR001296">
    <property type="entry name" value="Glyco_trans_1"/>
</dbReference>